<dbReference type="CDD" id="cd07067">
    <property type="entry name" value="HP_PGM_like"/>
    <property type="match status" value="1"/>
</dbReference>
<dbReference type="Proteomes" id="UP000006757">
    <property type="component" value="Unassembled WGS sequence"/>
</dbReference>
<dbReference type="OrthoDB" id="496981at2759"/>
<organism evidence="3 4">
    <name type="scientific">Trichosporon asahii var. asahii (strain CBS 8904)</name>
    <name type="common">Yeast</name>
    <dbReference type="NCBI Taxonomy" id="1220162"/>
    <lineage>
        <taxon>Eukaryota</taxon>
        <taxon>Fungi</taxon>
        <taxon>Dikarya</taxon>
        <taxon>Basidiomycota</taxon>
        <taxon>Agaricomycotina</taxon>
        <taxon>Tremellomycetes</taxon>
        <taxon>Trichosporonales</taxon>
        <taxon>Trichosporonaceae</taxon>
        <taxon>Trichosporon</taxon>
    </lineage>
</organism>
<evidence type="ECO:0000256" key="2">
    <source>
        <dbReference type="SAM" id="Phobius"/>
    </source>
</evidence>
<dbReference type="InterPro" id="IPR029033">
    <property type="entry name" value="His_PPase_superfam"/>
</dbReference>
<dbReference type="PANTHER" id="PTHR48100">
    <property type="entry name" value="BROAD-SPECIFICITY PHOSPHATASE YOR283W-RELATED"/>
    <property type="match status" value="1"/>
</dbReference>
<dbReference type="SUPFAM" id="SSF53254">
    <property type="entry name" value="Phosphoglycerate mutase-like"/>
    <property type="match status" value="1"/>
</dbReference>
<keyword evidence="2" id="KW-0812">Transmembrane</keyword>
<dbReference type="InParanoid" id="K1VQ12"/>
<dbReference type="PANTHER" id="PTHR48100:SF1">
    <property type="entry name" value="HISTIDINE PHOSPHATASE FAMILY PROTEIN-RELATED"/>
    <property type="match status" value="1"/>
</dbReference>
<evidence type="ECO:0000313" key="3">
    <source>
        <dbReference type="EMBL" id="EKC98787.1"/>
    </source>
</evidence>
<dbReference type="EMBL" id="AMBO01000381">
    <property type="protein sequence ID" value="EKC98787.1"/>
    <property type="molecule type" value="Genomic_DNA"/>
</dbReference>
<dbReference type="Pfam" id="PF00300">
    <property type="entry name" value="His_Phos_1"/>
    <property type="match status" value="1"/>
</dbReference>
<dbReference type="SMART" id="SM00855">
    <property type="entry name" value="PGAM"/>
    <property type="match status" value="1"/>
</dbReference>
<name>K1VQ12_TRIAC</name>
<dbReference type="HOGENOM" id="CLU_039184_0_1_1"/>
<comment type="caution">
    <text evidence="3">The sequence shown here is derived from an EMBL/GenBank/DDBJ whole genome shotgun (WGS) entry which is preliminary data.</text>
</comment>
<dbReference type="GO" id="GO:0005737">
    <property type="term" value="C:cytoplasm"/>
    <property type="evidence" value="ECO:0007669"/>
    <property type="project" value="TreeGrafter"/>
</dbReference>
<dbReference type="InterPro" id="IPR050275">
    <property type="entry name" value="PGM_Phosphatase"/>
</dbReference>
<evidence type="ECO:0000313" key="4">
    <source>
        <dbReference type="Proteomes" id="UP000006757"/>
    </source>
</evidence>
<dbReference type="eggNOG" id="KOG4754">
    <property type="taxonomic scope" value="Eukaryota"/>
</dbReference>
<dbReference type="GO" id="GO:0016791">
    <property type="term" value="F:phosphatase activity"/>
    <property type="evidence" value="ECO:0007669"/>
    <property type="project" value="TreeGrafter"/>
</dbReference>
<sequence>MDEDEVKEALLAPSEHSDCSTHSLHQERPCRPPRYRHTLLPLALKAMYVLAFLSALPLLARGLSSFNERNNSVSHGIDNDSQVEHGHHGSHGGHHGKKGKKDKYGGKTLAPSNVTVITGLFRQDDPDLDPEGYDMLKDSFGLLDKSPDRWKKFTRHIKKLNEEADDQTTYKVVFIARHGEGYHNVAESVYGTPAWNCYWSLQYTDGNMTWGPDPLLTPLGESQAKSANQGWKEQLKDGVPLPQTFYSSPMRRSASTLEITWRDIVLDKGVRPVEMWRETIGLHTCDERSNKSLIAKTYPGFDFEPSFTEHDPLWDPEFEETQTQLAVRARLALNEIFATDPSTFVSITAHSGVINAFFLAIGHRKFQVQTGGFVPVVAVSHPTATFSSITRGQSATAPACTEDPTAKVMAPASVTVPPTWNAQATPTSTSH</sequence>
<feature type="compositionally biased region" description="Basic residues" evidence="1">
    <location>
        <begin position="88"/>
        <end position="101"/>
    </location>
</feature>
<keyword evidence="2" id="KW-0472">Membrane</keyword>
<evidence type="ECO:0000256" key="1">
    <source>
        <dbReference type="SAM" id="MobiDB-lite"/>
    </source>
</evidence>
<protein>
    <submittedName>
        <fullName evidence="3">Phosphoglycerate mutase family protein</fullName>
    </submittedName>
</protein>
<gene>
    <name evidence="3" type="ORF">A1Q2_06890</name>
</gene>
<dbReference type="AlphaFoldDB" id="K1VQ12"/>
<dbReference type="Gene3D" id="3.40.50.1240">
    <property type="entry name" value="Phosphoglycerate mutase-like"/>
    <property type="match status" value="1"/>
</dbReference>
<dbReference type="InterPro" id="IPR013078">
    <property type="entry name" value="His_Pase_superF_clade-1"/>
</dbReference>
<reference evidence="3 4" key="1">
    <citation type="journal article" date="2012" name="Eukaryot. Cell">
        <title>Genome sequence of the Trichosporon asahii environmental strain CBS 8904.</title>
        <authorList>
            <person name="Yang R.Y."/>
            <person name="Li H.T."/>
            <person name="Zhu H."/>
            <person name="Zhou G.P."/>
            <person name="Wang M."/>
            <person name="Wang L."/>
        </authorList>
    </citation>
    <scope>NUCLEOTIDE SEQUENCE [LARGE SCALE GENOMIC DNA]</scope>
    <source>
        <strain evidence="3 4">CBS 8904</strain>
    </source>
</reference>
<dbReference type="OMA" id="LHLCHKR"/>
<keyword evidence="4" id="KW-1185">Reference proteome</keyword>
<proteinExistence type="predicted"/>
<feature type="region of interest" description="Disordered" evidence="1">
    <location>
        <begin position="74"/>
        <end position="105"/>
    </location>
</feature>
<accession>K1VQ12</accession>
<keyword evidence="2" id="KW-1133">Transmembrane helix</keyword>
<feature type="transmembrane region" description="Helical" evidence="2">
    <location>
        <begin position="38"/>
        <end position="60"/>
    </location>
</feature>